<organism evidence="2 3">
    <name type="scientific">Azoarcus indigens</name>
    <dbReference type="NCBI Taxonomy" id="29545"/>
    <lineage>
        <taxon>Bacteria</taxon>
        <taxon>Pseudomonadati</taxon>
        <taxon>Pseudomonadota</taxon>
        <taxon>Betaproteobacteria</taxon>
        <taxon>Rhodocyclales</taxon>
        <taxon>Zoogloeaceae</taxon>
        <taxon>Azoarcus</taxon>
    </lineage>
</organism>
<dbReference type="InterPro" id="IPR000182">
    <property type="entry name" value="GNAT_dom"/>
</dbReference>
<accession>A0A4R6DTG6</accession>
<dbReference type="Proteomes" id="UP000295129">
    <property type="component" value="Unassembled WGS sequence"/>
</dbReference>
<dbReference type="InterPro" id="IPR016181">
    <property type="entry name" value="Acyl_CoA_acyltransferase"/>
</dbReference>
<dbReference type="AlphaFoldDB" id="A0A4R6DTG6"/>
<name>A0A4R6DTG6_9RHOO</name>
<dbReference type="EMBL" id="SNVV01000019">
    <property type="protein sequence ID" value="TDN47568.1"/>
    <property type="molecule type" value="Genomic_DNA"/>
</dbReference>
<dbReference type="PROSITE" id="PS51186">
    <property type="entry name" value="GNAT"/>
    <property type="match status" value="1"/>
</dbReference>
<evidence type="ECO:0000259" key="1">
    <source>
        <dbReference type="PROSITE" id="PS51186"/>
    </source>
</evidence>
<dbReference type="GO" id="GO:0016747">
    <property type="term" value="F:acyltransferase activity, transferring groups other than amino-acyl groups"/>
    <property type="evidence" value="ECO:0007669"/>
    <property type="project" value="InterPro"/>
</dbReference>
<sequence>MRALDLSAVLQVQRAAYGDGYQESAEVLGAKLALAPNCCWVVEQQGKVGAYVFAHPWRRQAPPPLHSRMESLPRAADCLFVHDVAVMPALRGVGAAGALFRQVAAEAAVRHLPCLTLVALADAIPYWQRHGFRAQPAGSPEGYGAGAAFMSLLLATADSDRSQ</sequence>
<dbReference type="Gene3D" id="3.40.630.30">
    <property type="match status" value="1"/>
</dbReference>
<dbReference type="OrthoDB" id="359414at2"/>
<dbReference type="Pfam" id="PF00583">
    <property type="entry name" value="Acetyltransf_1"/>
    <property type="match status" value="1"/>
</dbReference>
<proteinExistence type="predicted"/>
<feature type="domain" description="N-acetyltransferase" evidence="1">
    <location>
        <begin position="1"/>
        <end position="155"/>
    </location>
</feature>
<comment type="caution">
    <text evidence="2">The sequence shown here is derived from an EMBL/GenBank/DDBJ whole genome shotgun (WGS) entry which is preliminary data.</text>
</comment>
<protein>
    <recommendedName>
        <fullName evidence="1">N-acetyltransferase domain-containing protein</fullName>
    </recommendedName>
</protein>
<reference evidence="2 3" key="1">
    <citation type="submission" date="2019-03" db="EMBL/GenBank/DDBJ databases">
        <title>Genomic Encyclopedia of Type Strains, Phase IV (KMG-IV): sequencing the most valuable type-strain genomes for metagenomic binning, comparative biology and taxonomic classification.</title>
        <authorList>
            <person name="Goeker M."/>
        </authorList>
    </citation>
    <scope>NUCLEOTIDE SEQUENCE [LARGE SCALE GENOMIC DNA]</scope>
    <source>
        <strain evidence="2 3">DSM 12121</strain>
    </source>
</reference>
<gene>
    <name evidence="2" type="ORF">C7389_11978</name>
</gene>
<evidence type="ECO:0000313" key="2">
    <source>
        <dbReference type="EMBL" id="TDN47568.1"/>
    </source>
</evidence>
<keyword evidence="3" id="KW-1185">Reference proteome</keyword>
<dbReference type="CDD" id="cd04301">
    <property type="entry name" value="NAT_SF"/>
    <property type="match status" value="1"/>
</dbReference>
<dbReference type="SUPFAM" id="SSF55729">
    <property type="entry name" value="Acyl-CoA N-acyltransferases (Nat)"/>
    <property type="match status" value="1"/>
</dbReference>
<evidence type="ECO:0000313" key="3">
    <source>
        <dbReference type="Proteomes" id="UP000295129"/>
    </source>
</evidence>